<dbReference type="EMBL" id="AZGD01000079">
    <property type="protein sequence ID" value="KRM19270.1"/>
    <property type="molecule type" value="Genomic_DNA"/>
</dbReference>
<dbReference type="Pfam" id="PF00126">
    <property type="entry name" value="HTH_1"/>
    <property type="match status" value="1"/>
</dbReference>
<dbReference type="PATRIC" id="fig|1423755.3.peg.391"/>
<reference evidence="6 7" key="1">
    <citation type="journal article" date="2015" name="Genome Announc.">
        <title>Expanding the biotechnology potential of lactobacilli through comparative genomics of 213 strains and associated genera.</title>
        <authorList>
            <person name="Sun Z."/>
            <person name="Harris H.M."/>
            <person name="McCann A."/>
            <person name="Guo C."/>
            <person name="Argimon S."/>
            <person name="Zhang W."/>
            <person name="Yang X."/>
            <person name="Jeffery I.B."/>
            <person name="Cooney J.C."/>
            <person name="Kagawa T.F."/>
            <person name="Liu W."/>
            <person name="Song Y."/>
            <person name="Salvetti E."/>
            <person name="Wrobel A."/>
            <person name="Rasinkangas P."/>
            <person name="Parkhill J."/>
            <person name="Rea M.C."/>
            <person name="O'Sullivan O."/>
            <person name="Ritari J."/>
            <person name="Douillard F.P."/>
            <person name="Paul Ross R."/>
            <person name="Yang R."/>
            <person name="Briner A.E."/>
            <person name="Felis G.E."/>
            <person name="de Vos W.M."/>
            <person name="Barrangou R."/>
            <person name="Klaenhammer T.R."/>
            <person name="Caufield P.W."/>
            <person name="Cui Y."/>
            <person name="Zhang H."/>
            <person name="O'Toole P.W."/>
        </authorList>
    </citation>
    <scope>NUCLEOTIDE SEQUENCE [LARGE SCALE GENOMIC DNA]</scope>
    <source>
        <strain evidence="6 7">DSM 18933</strain>
    </source>
</reference>
<dbReference type="InterPro" id="IPR036388">
    <property type="entry name" value="WH-like_DNA-bd_sf"/>
</dbReference>
<dbReference type="InterPro" id="IPR050950">
    <property type="entry name" value="HTH-type_LysR_regulators"/>
</dbReference>
<feature type="domain" description="HTH lysR-type" evidence="5">
    <location>
        <begin position="8"/>
        <end position="67"/>
    </location>
</feature>
<dbReference type="GO" id="GO:0003700">
    <property type="term" value="F:DNA-binding transcription factor activity"/>
    <property type="evidence" value="ECO:0007669"/>
    <property type="project" value="InterPro"/>
</dbReference>
<dbReference type="InterPro" id="IPR000847">
    <property type="entry name" value="LysR_HTH_N"/>
</dbReference>
<accession>A0A0R1WW51</accession>
<sequence>MIEGEIFMKLKDLEYFYQLAQFKSFTRVAKYFEVSQPTISYAVKRLEEELQCDLIIKDPSHRNVVLTQQGEIFVKQAEEVLILIQTSINKVRQSLRPEVSVGFPPIISNYIFNQLISKDYALQDLSNIKMVRGGSRALMLSLENGKLDLSLLGSLEPLENTQLVINPLFEKDFYIVVSRKHPLAKQKEISFADVLDEKFILLDEQNIHLQAFKRLNHRYMDQAKALLKIDDVQVIKEMVKKNMGITLLSDIALSEDDETELVKIPLVKREKTTFYASYAYPKNLVLSQDLVNFINILNSLD</sequence>
<keyword evidence="3" id="KW-0238">DNA-binding</keyword>
<evidence type="ECO:0000313" key="6">
    <source>
        <dbReference type="EMBL" id="KRM19270.1"/>
    </source>
</evidence>
<dbReference type="SUPFAM" id="SSF53850">
    <property type="entry name" value="Periplasmic binding protein-like II"/>
    <property type="match status" value="1"/>
</dbReference>
<evidence type="ECO:0000256" key="4">
    <source>
        <dbReference type="ARBA" id="ARBA00023163"/>
    </source>
</evidence>
<dbReference type="eggNOG" id="COG0583">
    <property type="taxonomic scope" value="Bacteria"/>
</dbReference>
<dbReference type="Proteomes" id="UP000051054">
    <property type="component" value="Unassembled WGS sequence"/>
</dbReference>
<dbReference type="Gene3D" id="3.40.190.10">
    <property type="entry name" value="Periplasmic binding protein-like II"/>
    <property type="match status" value="2"/>
</dbReference>
<dbReference type="SUPFAM" id="SSF46785">
    <property type="entry name" value="Winged helix' DNA-binding domain"/>
    <property type="match status" value="1"/>
</dbReference>
<evidence type="ECO:0000256" key="2">
    <source>
        <dbReference type="ARBA" id="ARBA00023015"/>
    </source>
</evidence>
<proteinExistence type="inferred from homology"/>
<keyword evidence="2" id="KW-0805">Transcription regulation</keyword>
<keyword evidence="4" id="KW-0804">Transcription</keyword>
<dbReference type="PRINTS" id="PR00039">
    <property type="entry name" value="HTHLYSR"/>
</dbReference>
<dbReference type="Pfam" id="PF03466">
    <property type="entry name" value="LysR_substrate"/>
    <property type="match status" value="1"/>
</dbReference>
<evidence type="ECO:0000256" key="3">
    <source>
        <dbReference type="ARBA" id="ARBA00023125"/>
    </source>
</evidence>
<organism evidence="6 7">
    <name type="scientific">Ligilactobacillus hayakitensis DSM 18933 = JCM 14209</name>
    <dbReference type="NCBI Taxonomy" id="1423755"/>
    <lineage>
        <taxon>Bacteria</taxon>
        <taxon>Bacillati</taxon>
        <taxon>Bacillota</taxon>
        <taxon>Bacilli</taxon>
        <taxon>Lactobacillales</taxon>
        <taxon>Lactobacillaceae</taxon>
        <taxon>Ligilactobacillus</taxon>
    </lineage>
</organism>
<dbReference type="PROSITE" id="PS50931">
    <property type="entry name" value="HTH_LYSR"/>
    <property type="match status" value="1"/>
</dbReference>
<evidence type="ECO:0000256" key="1">
    <source>
        <dbReference type="ARBA" id="ARBA00009437"/>
    </source>
</evidence>
<evidence type="ECO:0000313" key="7">
    <source>
        <dbReference type="Proteomes" id="UP000051054"/>
    </source>
</evidence>
<comment type="caution">
    <text evidence="6">The sequence shown here is derived from an EMBL/GenBank/DDBJ whole genome shotgun (WGS) entry which is preliminary data.</text>
</comment>
<keyword evidence="7" id="KW-1185">Reference proteome</keyword>
<dbReference type="AlphaFoldDB" id="A0A0R1WW51"/>
<name>A0A0R1WW51_9LACO</name>
<evidence type="ECO:0000259" key="5">
    <source>
        <dbReference type="PROSITE" id="PS50931"/>
    </source>
</evidence>
<dbReference type="STRING" id="1423755.FC40_GL000352"/>
<dbReference type="InterPro" id="IPR005119">
    <property type="entry name" value="LysR_subst-bd"/>
</dbReference>
<gene>
    <name evidence="6" type="ORF">FC40_GL000352</name>
</gene>
<dbReference type="GO" id="GO:0005829">
    <property type="term" value="C:cytosol"/>
    <property type="evidence" value="ECO:0007669"/>
    <property type="project" value="TreeGrafter"/>
</dbReference>
<dbReference type="PANTHER" id="PTHR30419">
    <property type="entry name" value="HTH-TYPE TRANSCRIPTIONAL REGULATOR YBHD"/>
    <property type="match status" value="1"/>
</dbReference>
<dbReference type="Gene3D" id="1.10.10.10">
    <property type="entry name" value="Winged helix-like DNA-binding domain superfamily/Winged helix DNA-binding domain"/>
    <property type="match status" value="1"/>
</dbReference>
<protein>
    <submittedName>
        <fullName evidence="6">Malolactic fermentation system transcription activator</fullName>
    </submittedName>
</protein>
<dbReference type="InterPro" id="IPR036390">
    <property type="entry name" value="WH_DNA-bd_sf"/>
</dbReference>
<dbReference type="GO" id="GO:0003677">
    <property type="term" value="F:DNA binding"/>
    <property type="evidence" value="ECO:0007669"/>
    <property type="project" value="UniProtKB-KW"/>
</dbReference>
<comment type="similarity">
    <text evidence="1">Belongs to the LysR transcriptional regulatory family.</text>
</comment>